<name>A0A0H3H1Y8_KLEPH</name>
<dbReference type="RefSeq" id="YP_005221049.1">
    <property type="nucleotide sequence ID" value="NC_016839.1"/>
</dbReference>
<reference evidence="2" key="1">
    <citation type="journal article" date="2012" name="J. Bacteriol.">
        <title>Complete genome sequence of Klebsiella pneumoniae subsp. pneumoniae HS11286, a multidrug-resistant strain isolated from human sputum.</title>
        <authorList>
            <person name="Liu P."/>
            <person name="Li P."/>
            <person name="Jiang X."/>
            <person name="Bi D."/>
            <person name="Xie Y."/>
            <person name="Tai C."/>
            <person name="Deng Z."/>
            <person name="Rajakumar K."/>
            <person name="Ou H.Y."/>
        </authorList>
    </citation>
    <scope>NUCLEOTIDE SEQUENCE [LARGE SCALE GENOMIC DNA]</scope>
    <source>
        <strain evidence="2">HS11286</strain>
        <plasmid evidence="2">pKPHS3</plasmid>
    </source>
</reference>
<dbReference type="HOGENOM" id="CLU_3136751_0_0_6"/>
<dbReference type="EMBL" id="CP003225">
    <property type="protein sequence ID" value="AEW92310.1"/>
    <property type="molecule type" value="Genomic_DNA"/>
</dbReference>
<organism evidence="1 2">
    <name type="scientific">Klebsiella pneumoniae subsp. pneumoniae (strain HS11286)</name>
    <dbReference type="NCBI Taxonomy" id="1125630"/>
    <lineage>
        <taxon>Bacteria</taxon>
        <taxon>Pseudomonadati</taxon>
        <taxon>Pseudomonadota</taxon>
        <taxon>Gammaproteobacteria</taxon>
        <taxon>Enterobacterales</taxon>
        <taxon>Enterobacteriaceae</taxon>
        <taxon>Klebsiella/Raoultella group</taxon>
        <taxon>Klebsiella</taxon>
        <taxon>Klebsiella pneumoniae complex</taxon>
    </lineage>
</organism>
<protein>
    <submittedName>
        <fullName evidence="1">Uncharacterized protein</fullName>
    </submittedName>
</protein>
<keyword evidence="1" id="KW-0614">Plasmid</keyword>
<dbReference type="GeneID" id="11817844"/>
<geneLocation type="plasmid" evidence="1 2">
    <name>pKPHS3</name>
</geneLocation>
<dbReference type="Proteomes" id="UP000007841">
    <property type="component" value="Plasmid pKPHS3"/>
</dbReference>
<dbReference type="AlphaFoldDB" id="A0A0H3H1Y8"/>
<evidence type="ECO:0000313" key="1">
    <source>
        <dbReference type="EMBL" id="AEW92310.1"/>
    </source>
</evidence>
<sequence length="49" mass="5524">MKAQAYPPSVIRKGAVLYAALYYISDDDKAKVEVTECCGQVFLDTPIRW</sequence>
<keyword evidence="2" id="KW-1185">Reference proteome</keyword>
<accession>A0A0H3H1Y8</accession>
<dbReference type="RefSeq" id="WP_014342217.1">
    <property type="nucleotide sequence ID" value="NC_016839.1"/>
</dbReference>
<dbReference type="KEGG" id="kpm:KPHS_p301010"/>
<proteinExistence type="predicted"/>
<gene>
    <name evidence="1" type="ordered locus">KPHS_p301010</name>
</gene>
<evidence type="ECO:0000313" key="2">
    <source>
        <dbReference type="Proteomes" id="UP000007841"/>
    </source>
</evidence>